<evidence type="ECO:0000313" key="2">
    <source>
        <dbReference type="Proteomes" id="UP000228689"/>
    </source>
</evidence>
<comment type="caution">
    <text evidence="1">The sequence shown here is derived from an EMBL/GenBank/DDBJ whole genome shotgun (WGS) entry which is preliminary data.</text>
</comment>
<gene>
    <name evidence="1" type="ORF">COY67_03590</name>
</gene>
<dbReference type="EMBL" id="PFMC01000083">
    <property type="protein sequence ID" value="PIY93791.1"/>
    <property type="molecule type" value="Genomic_DNA"/>
</dbReference>
<proteinExistence type="predicted"/>
<name>A0A2M7RB39_9BACT</name>
<dbReference type="Proteomes" id="UP000228689">
    <property type="component" value="Unassembled WGS sequence"/>
</dbReference>
<accession>A0A2M7RB39</accession>
<dbReference type="AlphaFoldDB" id="A0A2M7RB39"/>
<evidence type="ECO:0000313" key="1">
    <source>
        <dbReference type="EMBL" id="PIY93791.1"/>
    </source>
</evidence>
<sequence>MKITNHQMATLCYLISRSGDISENGKKILQLMLVKSKNLTKPVCVSIGQEQFGEVANELGYGVHDMLSANGTTHMHRWFDLLGIKFGFSSHCGRFVDGDLDHSVSGYYTCWLSTDSYDKKAELIPIEMSDIENIKLFDWKDVSQFRDDEPRMVNLFELKHIIARKLEKEGA</sequence>
<reference evidence="2" key="1">
    <citation type="submission" date="2017-09" db="EMBL/GenBank/DDBJ databases">
        <title>Depth-based differentiation of microbial function through sediment-hosted aquifers and enrichment of novel symbionts in the deep terrestrial subsurface.</title>
        <authorList>
            <person name="Probst A.J."/>
            <person name="Ladd B."/>
            <person name="Jarett J.K."/>
            <person name="Geller-Mcgrath D.E."/>
            <person name="Sieber C.M.K."/>
            <person name="Emerson J.B."/>
            <person name="Anantharaman K."/>
            <person name="Thomas B.C."/>
            <person name="Malmstrom R."/>
            <person name="Stieglmeier M."/>
            <person name="Klingl A."/>
            <person name="Woyke T."/>
            <person name="Ryan C.M."/>
            <person name="Banfield J.F."/>
        </authorList>
    </citation>
    <scope>NUCLEOTIDE SEQUENCE [LARGE SCALE GENOMIC DNA]</scope>
</reference>
<protein>
    <submittedName>
        <fullName evidence="1">Uncharacterized protein</fullName>
    </submittedName>
</protein>
<organism evidence="1 2">
    <name type="scientific">Candidatus Komeilibacteria bacterium CG_4_10_14_0_8_um_filter_37_78</name>
    <dbReference type="NCBI Taxonomy" id="1974471"/>
    <lineage>
        <taxon>Bacteria</taxon>
        <taxon>Candidatus Komeiliibacteriota</taxon>
    </lineage>
</organism>